<protein>
    <submittedName>
        <fullName evidence="2">Uncharacterized protein</fullName>
    </submittedName>
</protein>
<evidence type="ECO:0000256" key="1">
    <source>
        <dbReference type="SAM" id="MobiDB-lite"/>
    </source>
</evidence>
<feature type="compositionally biased region" description="Low complexity" evidence="1">
    <location>
        <begin position="11"/>
        <end position="32"/>
    </location>
</feature>
<organism evidence="2 3">
    <name type="scientific">Petrolisthes manimaculis</name>
    <dbReference type="NCBI Taxonomy" id="1843537"/>
    <lineage>
        <taxon>Eukaryota</taxon>
        <taxon>Metazoa</taxon>
        <taxon>Ecdysozoa</taxon>
        <taxon>Arthropoda</taxon>
        <taxon>Crustacea</taxon>
        <taxon>Multicrustacea</taxon>
        <taxon>Malacostraca</taxon>
        <taxon>Eumalacostraca</taxon>
        <taxon>Eucarida</taxon>
        <taxon>Decapoda</taxon>
        <taxon>Pleocyemata</taxon>
        <taxon>Anomura</taxon>
        <taxon>Galatheoidea</taxon>
        <taxon>Porcellanidae</taxon>
        <taxon>Petrolisthes</taxon>
    </lineage>
</organism>
<keyword evidence="3" id="KW-1185">Reference proteome</keyword>
<feature type="region of interest" description="Disordered" evidence="1">
    <location>
        <begin position="1"/>
        <end position="32"/>
    </location>
</feature>
<name>A0AAE1UKW4_9EUCA</name>
<evidence type="ECO:0000313" key="3">
    <source>
        <dbReference type="Proteomes" id="UP001292094"/>
    </source>
</evidence>
<dbReference type="Proteomes" id="UP001292094">
    <property type="component" value="Unassembled WGS sequence"/>
</dbReference>
<proteinExistence type="predicted"/>
<dbReference type="AlphaFoldDB" id="A0AAE1UKW4"/>
<reference evidence="2" key="1">
    <citation type="submission" date="2023-11" db="EMBL/GenBank/DDBJ databases">
        <title>Genome assemblies of two species of porcelain crab, Petrolisthes cinctipes and Petrolisthes manimaculis (Anomura: Porcellanidae).</title>
        <authorList>
            <person name="Angst P."/>
        </authorList>
    </citation>
    <scope>NUCLEOTIDE SEQUENCE</scope>
    <source>
        <strain evidence="2">PB745_02</strain>
        <tissue evidence="2">Gill</tissue>
    </source>
</reference>
<evidence type="ECO:0000313" key="2">
    <source>
        <dbReference type="EMBL" id="KAK4322595.1"/>
    </source>
</evidence>
<accession>A0AAE1UKW4</accession>
<dbReference type="EMBL" id="JAWZYT010000507">
    <property type="protein sequence ID" value="KAK4322595.1"/>
    <property type="molecule type" value="Genomic_DNA"/>
</dbReference>
<gene>
    <name evidence="2" type="ORF">Pmani_006660</name>
</gene>
<sequence>MTSLFPPTHTGSCLGSSSSSGGVSSGSSSSLPHDYGLYYDQDYYYDSGEDETAIPTFIARPQSFTVEVGQSVIIPCDAQDQG</sequence>
<comment type="caution">
    <text evidence="2">The sequence shown here is derived from an EMBL/GenBank/DDBJ whole genome shotgun (WGS) entry which is preliminary data.</text>
</comment>